<evidence type="ECO:0000313" key="2">
    <source>
        <dbReference type="EMBL" id="APE36100.1"/>
    </source>
</evidence>
<dbReference type="Pfam" id="PF05685">
    <property type="entry name" value="Uma2"/>
    <property type="match status" value="1"/>
</dbReference>
<name>A0A1J0VVL5_9NOCA</name>
<dbReference type="SUPFAM" id="SSF52980">
    <property type="entry name" value="Restriction endonuclease-like"/>
    <property type="match status" value="1"/>
</dbReference>
<dbReference type="AlphaFoldDB" id="A0A1J0VVL5"/>
<dbReference type="CDD" id="cd06260">
    <property type="entry name" value="DUF820-like"/>
    <property type="match status" value="1"/>
</dbReference>
<dbReference type="KEGG" id="nsl:BOX37_21650"/>
<organism evidence="2 3">
    <name type="scientific">Nocardia mangyaensis</name>
    <dbReference type="NCBI Taxonomy" id="2213200"/>
    <lineage>
        <taxon>Bacteria</taxon>
        <taxon>Bacillati</taxon>
        <taxon>Actinomycetota</taxon>
        <taxon>Actinomycetes</taxon>
        <taxon>Mycobacteriales</taxon>
        <taxon>Nocardiaceae</taxon>
        <taxon>Nocardia</taxon>
    </lineage>
</organism>
<protein>
    <recommendedName>
        <fullName evidence="1">Putative restriction endonuclease domain-containing protein</fullName>
    </recommendedName>
</protein>
<dbReference type="Gene3D" id="3.90.1570.10">
    <property type="entry name" value="tt1808, chain A"/>
    <property type="match status" value="1"/>
</dbReference>
<accession>A0A1J0VVL5</accession>
<keyword evidence="3" id="KW-1185">Reference proteome</keyword>
<sequence>MIPDISVVAGGIGHVSFVAEDVPLAVEVWSPGNSREERDTKIAAYASARIPNLWIVELPIGKPARFWGYALGETGYRQEVYADSGETVKAAGPVPVAIDTSQLR</sequence>
<dbReference type="EMBL" id="CP018082">
    <property type="protein sequence ID" value="APE36100.1"/>
    <property type="molecule type" value="Genomic_DNA"/>
</dbReference>
<evidence type="ECO:0000259" key="1">
    <source>
        <dbReference type="Pfam" id="PF05685"/>
    </source>
</evidence>
<feature type="domain" description="Putative restriction endonuclease" evidence="1">
    <location>
        <begin position="2"/>
        <end position="90"/>
    </location>
</feature>
<dbReference type="InterPro" id="IPR008538">
    <property type="entry name" value="Uma2"/>
</dbReference>
<gene>
    <name evidence="2" type="ORF">BOX37_21650</name>
</gene>
<dbReference type="Proteomes" id="UP000183810">
    <property type="component" value="Chromosome"/>
</dbReference>
<dbReference type="InterPro" id="IPR012296">
    <property type="entry name" value="Nuclease_put_TT1808"/>
</dbReference>
<proteinExistence type="predicted"/>
<evidence type="ECO:0000313" key="3">
    <source>
        <dbReference type="Proteomes" id="UP000183810"/>
    </source>
</evidence>
<dbReference type="InterPro" id="IPR011335">
    <property type="entry name" value="Restrct_endonuc-II-like"/>
</dbReference>
<reference evidence="2" key="1">
    <citation type="submission" date="2016-11" db="EMBL/GenBank/DDBJ databases">
        <authorList>
            <person name="Jaros S."/>
            <person name="Januszkiewicz K."/>
            <person name="Wedrychowicz H."/>
        </authorList>
    </citation>
    <scope>NUCLEOTIDE SEQUENCE [LARGE SCALE GENOMIC DNA]</scope>
    <source>
        <strain evidence="2">Y48</strain>
    </source>
</reference>